<dbReference type="AlphaFoldDB" id="A0A3M7RGS2"/>
<reference evidence="1 2" key="1">
    <citation type="journal article" date="2018" name="Sci. Rep.">
        <title>Genomic signatures of local adaptation to the degree of environmental predictability in rotifers.</title>
        <authorList>
            <person name="Franch-Gras L."/>
            <person name="Hahn C."/>
            <person name="Garcia-Roger E.M."/>
            <person name="Carmona M.J."/>
            <person name="Serra M."/>
            <person name="Gomez A."/>
        </authorList>
    </citation>
    <scope>NUCLEOTIDE SEQUENCE [LARGE SCALE GENOMIC DNA]</scope>
    <source>
        <strain evidence="1">HYR1</strain>
    </source>
</reference>
<dbReference type="Proteomes" id="UP000276133">
    <property type="component" value="Unassembled WGS sequence"/>
</dbReference>
<gene>
    <name evidence="1" type="ORF">BpHYR1_025083</name>
</gene>
<protein>
    <submittedName>
        <fullName evidence="1">Uncharacterized protein</fullName>
    </submittedName>
</protein>
<evidence type="ECO:0000313" key="1">
    <source>
        <dbReference type="EMBL" id="RNA22647.1"/>
    </source>
</evidence>
<keyword evidence="2" id="KW-1185">Reference proteome</keyword>
<organism evidence="1 2">
    <name type="scientific">Brachionus plicatilis</name>
    <name type="common">Marine rotifer</name>
    <name type="synonym">Brachionus muelleri</name>
    <dbReference type="NCBI Taxonomy" id="10195"/>
    <lineage>
        <taxon>Eukaryota</taxon>
        <taxon>Metazoa</taxon>
        <taxon>Spiralia</taxon>
        <taxon>Gnathifera</taxon>
        <taxon>Rotifera</taxon>
        <taxon>Eurotatoria</taxon>
        <taxon>Monogononta</taxon>
        <taxon>Pseudotrocha</taxon>
        <taxon>Ploima</taxon>
        <taxon>Brachionidae</taxon>
        <taxon>Brachionus</taxon>
    </lineage>
</organism>
<comment type="caution">
    <text evidence="1">The sequence shown here is derived from an EMBL/GenBank/DDBJ whole genome shotgun (WGS) entry which is preliminary data.</text>
</comment>
<evidence type="ECO:0000313" key="2">
    <source>
        <dbReference type="Proteomes" id="UP000276133"/>
    </source>
</evidence>
<name>A0A3M7RGS2_BRAPC</name>
<sequence>MYNTMLVTHLKDEYKRLKISYQRKKIELIKNKIEFDETKMRIKMRFSFLSSFNWVGAWLLVKVEYSGKAIQCKNHFYAILCNILHDLGGLHNLTSNDRSNIDRKYIVTVLFCYIHHYSKQLPKTNGYP</sequence>
<accession>A0A3M7RGS2</accession>
<dbReference type="EMBL" id="REGN01003416">
    <property type="protein sequence ID" value="RNA22647.1"/>
    <property type="molecule type" value="Genomic_DNA"/>
</dbReference>
<proteinExistence type="predicted"/>